<keyword evidence="1" id="KW-0732">Signal</keyword>
<comment type="caution">
    <text evidence="2">The sequence shown here is derived from an EMBL/GenBank/DDBJ whole genome shotgun (WGS) entry which is preliminary data.</text>
</comment>
<evidence type="ECO:0000256" key="1">
    <source>
        <dbReference type="SAM" id="SignalP"/>
    </source>
</evidence>
<dbReference type="AlphaFoldDB" id="A0A0P7C4P0"/>
<dbReference type="EMBL" id="LGTQ01000005">
    <property type="protein sequence ID" value="KPM49310.1"/>
    <property type="molecule type" value="Genomic_DNA"/>
</dbReference>
<feature type="chain" id="PRO_5006136566" description="Aromatic hydrocarbon degradation membrane protein" evidence="1">
    <location>
        <begin position="23"/>
        <end position="431"/>
    </location>
</feature>
<reference evidence="2 3" key="1">
    <citation type="submission" date="2015-07" db="EMBL/GenBank/DDBJ databases">
        <title>The draft genome sequence of Leadbetterella sp. JN14-9.</title>
        <authorList>
            <person name="Liu Y."/>
            <person name="Du J."/>
            <person name="Shao Z."/>
        </authorList>
    </citation>
    <scope>NUCLEOTIDE SEQUENCE [LARGE SCALE GENOMIC DNA]</scope>
    <source>
        <strain evidence="2 3">JN14-9</strain>
    </source>
</reference>
<dbReference type="Proteomes" id="UP000050454">
    <property type="component" value="Unassembled WGS sequence"/>
</dbReference>
<gene>
    <name evidence="2" type="ORF">AFM12_01410</name>
</gene>
<evidence type="ECO:0000313" key="3">
    <source>
        <dbReference type="Proteomes" id="UP000050454"/>
    </source>
</evidence>
<accession>A0A0P7C4P0</accession>
<name>A0A0P7C4P0_9BACT</name>
<sequence>MLRTKKVLFSFLSLILSATAFGQGQGNTPYSVFGIGELAEPTAASQEMMGGTGASFANAFYINQINPALLVKNRVASGYKYVAFNVGFRGNARTITTENLSQRDFGFNLDNLSLTVPVTTNWAMGASLRPYSMVDHKTKYDEAIIGAENEVYTKEVYNTGGISRASFTNSFRIFNSLYVGLEANYNFGTINKDSSSYLFGNASNQLRTNTRYAMKGGGLKFGMAYQQKLNDKWQVNIGGAVERSAELKGDVLRTFGSYADVGNGPFITRVPDTLALNDISVKTPTQYRVGISLESPFKWIFAADYHTTKWSTAQNLDALAERIKNDTEEYKFGLEYLPNSSSTRYLSQVFYRLGYSTSQTAYVINGTRIKDNKFSMGVSVPMGYRNPSYVNLGVAFGNRGVITNNLIRENYVRLSISATLLSPWFIQPRID</sequence>
<evidence type="ECO:0000313" key="2">
    <source>
        <dbReference type="EMBL" id="KPM49310.1"/>
    </source>
</evidence>
<evidence type="ECO:0008006" key="4">
    <source>
        <dbReference type="Google" id="ProtNLM"/>
    </source>
</evidence>
<organism evidence="2 3">
    <name type="scientific">Jiulongibacter sediminis</name>
    <dbReference type="NCBI Taxonomy" id="1605367"/>
    <lineage>
        <taxon>Bacteria</taxon>
        <taxon>Pseudomonadati</taxon>
        <taxon>Bacteroidota</taxon>
        <taxon>Cytophagia</taxon>
        <taxon>Cytophagales</taxon>
        <taxon>Leadbetterellaceae</taxon>
        <taxon>Jiulongibacter</taxon>
    </lineage>
</organism>
<proteinExistence type="predicted"/>
<keyword evidence="3" id="KW-1185">Reference proteome</keyword>
<dbReference type="OrthoDB" id="1491239at2"/>
<dbReference type="SUPFAM" id="SSF56935">
    <property type="entry name" value="Porins"/>
    <property type="match status" value="1"/>
</dbReference>
<dbReference type="Gene3D" id="2.40.160.60">
    <property type="entry name" value="Outer membrane protein transport protein (OMPP1/FadL/TodX)"/>
    <property type="match status" value="1"/>
</dbReference>
<feature type="signal peptide" evidence="1">
    <location>
        <begin position="1"/>
        <end position="22"/>
    </location>
</feature>
<protein>
    <recommendedName>
        <fullName evidence="4">Aromatic hydrocarbon degradation membrane protein</fullName>
    </recommendedName>
</protein>
<dbReference type="STRING" id="1605367.AFM12_01410"/>
<dbReference type="RefSeq" id="WP_055143450.1">
    <property type="nucleotide sequence ID" value="NZ_JXSZ01000005.1"/>
</dbReference>